<evidence type="ECO:0000256" key="1">
    <source>
        <dbReference type="SAM" id="Phobius"/>
    </source>
</evidence>
<evidence type="ECO:0000313" key="3">
    <source>
        <dbReference type="Proteomes" id="UP000248536"/>
    </source>
</evidence>
<keyword evidence="1" id="KW-1133">Transmembrane helix</keyword>
<organism evidence="2 3">
    <name type="scientific">Flagellimonas maritima</name>
    <dbReference type="NCBI Taxonomy" id="1383885"/>
    <lineage>
        <taxon>Bacteria</taxon>
        <taxon>Pseudomonadati</taxon>
        <taxon>Bacteroidota</taxon>
        <taxon>Flavobacteriia</taxon>
        <taxon>Flavobacteriales</taxon>
        <taxon>Flavobacteriaceae</taxon>
        <taxon>Flagellimonas</taxon>
    </lineage>
</organism>
<feature type="transmembrane region" description="Helical" evidence="1">
    <location>
        <begin position="17"/>
        <end position="37"/>
    </location>
</feature>
<dbReference type="RefSeq" id="WP_262510369.1">
    <property type="nucleotide sequence ID" value="NZ_CP030104.1"/>
</dbReference>
<evidence type="ECO:0000313" key="2">
    <source>
        <dbReference type="EMBL" id="AWX43744.1"/>
    </source>
</evidence>
<dbReference type="KEGG" id="spon:HME9304_00735"/>
<dbReference type="EMBL" id="CP030104">
    <property type="protein sequence ID" value="AWX43744.1"/>
    <property type="molecule type" value="Genomic_DNA"/>
</dbReference>
<gene>
    <name evidence="2" type="ORF">HME9304_00735</name>
</gene>
<dbReference type="Proteomes" id="UP000248536">
    <property type="component" value="Chromosome"/>
</dbReference>
<reference evidence="2 3" key="1">
    <citation type="submission" date="2018-06" db="EMBL/GenBank/DDBJ databases">
        <title>Spongiibacterium sp. HME9304 Genome sequencing and assembly.</title>
        <authorList>
            <person name="Kang H."/>
            <person name="Kim H."/>
            <person name="Joh K."/>
        </authorList>
    </citation>
    <scope>NUCLEOTIDE SEQUENCE [LARGE SCALE GENOMIC DNA]</scope>
    <source>
        <strain evidence="2 3">HME9304</strain>
    </source>
</reference>
<keyword evidence="1" id="KW-0812">Transmembrane</keyword>
<dbReference type="AlphaFoldDB" id="A0A2Z4LQ96"/>
<keyword evidence="1" id="KW-0472">Membrane</keyword>
<protein>
    <submittedName>
        <fullName evidence="2">Uncharacterized protein</fullName>
    </submittedName>
</protein>
<name>A0A2Z4LQ96_9FLAO</name>
<proteinExistence type="predicted"/>
<keyword evidence="3" id="KW-1185">Reference proteome</keyword>
<sequence>MKILLKNIKKEFTPDNMTAAISCLIISITIYFILAVINREILL</sequence>
<accession>A0A2Z4LQ96</accession>